<dbReference type="GO" id="GO:0052837">
    <property type="term" value="P:thiazole biosynthetic process"/>
    <property type="evidence" value="ECO:0007669"/>
    <property type="project" value="TreeGrafter"/>
</dbReference>
<keyword evidence="7 18" id="KW-0694">RNA-binding</keyword>
<dbReference type="Pfam" id="PF02568">
    <property type="entry name" value="ThiI"/>
    <property type="match status" value="1"/>
</dbReference>
<gene>
    <name evidence="18 20" type="primary">thiI</name>
    <name evidence="20" type="ORF">E1261_14005</name>
</gene>
<evidence type="ECO:0000313" key="21">
    <source>
        <dbReference type="Proteomes" id="UP000295075"/>
    </source>
</evidence>
<keyword evidence="2 18" id="KW-0963">Cytoplasm</keyword>
<dbReference type="CDD" id="cd01712">
    <property type="entry name" value="PPase_ThiI"/>
    <property type="match status" value="1"/>
</dbReference>
<keyword evidence="21" id="KW-1185">Reference proteome</keyword>
<evidence type="ECO:0000256" key="3">
    <source>
        <dbReference type="ARBA" id="ARBA00022555"/>
    </source>
</evidence>
<dbReference type="GO" id="GO:0004810">
    <property type="term" value="F:CCA tRNA nucleotidyltransferase activity"/>
    <property type="evidence" value="ECO:0007669"/>
    <property type="project" value="InterPro"/>
</dbReference>
<evidence type="ECO:0000256" key="6">
    <source>
        <dbReference type="ARBA" id="ARBA00022840"/>
    </source>
</evidence>
<dbReference type="SMART" id="SM00981">
    <property type="entry name" value="THUMP"/>
    <property type="match status" value="1"/>
</dbReference>
<feature type="binding site" evidence="18">
    <location>
        <position position="296"/>
    </location>
    <ligand>
        <name>ATP</name>
        <dbReference type="ChEBI" id="CHEBI:30616"/>
    </ligand>
</feature>
<keyword evidence="3 18" id="KW-0820">tRNA-binding</keyword>
<evidence type="ECO:0000256" key="2">
    <source>
        <dbReference type="ARBA" id="ARBA00022490"/>
    </source>
</evidence>
<comment type="similarity">
    <text evidence="12 18">Belongs to the ThiI family.</text>
</comment>
<dbReference type="GO" id="GO:0140741">
    <property type="term" value="F:tRNA-uracil-4 sulfurtransferase activity"/>
    <property type="evidence" value="ECO:0007669"/>
    <property type="project" value="UniProtKB-EC"/>
</dbReference>
<comment type="caution">
    <text evidence="20">The sequence shown here is derived from an EMBL/GenBank/DDBJ whole genome shotgun (WGS) entry which is preliminary data.</text>
</comment>
<evidence type="ECO:0000259" key="19">
    <source>
        <dbReference type="PROSITE" id="PS51165"/>
    </source>
</evidence>
<keyword evidence="4 18" id="KW-0808">Transferase</keyword>
<evidence type="ECO:0000256" key="8">
    <source>
        <dbReference type="ARBA" id="ARBA00022977"/>
    </source>
</evidence>
<dbReference type="PANTHER" id="PTHR43209">
    <property type="entry name" value="TRNA SULFURTRANSFERASE"/>
    <property type="match status" value="1"/>
</dbReference>
<evidence type="ECO:0000256" key="11">
    <source>
        <dbReference type="ARBA" id="ARBA00058382"/>
    </source>
</evidence>
<keyword evidence="5 18" id="KW-0547">Nucleotide-binding</keyword>
<dbReference type="InterPro" id="IPR004114">
    <property type="entry name" value="THUMP_dom"/>
</dbReference>
<evidence type="ECO:0000256" key="13">
    <source>
        <dbReference type="ARBA" id="ARBA00066827"/>
    </source>
</evidence>
<dbReference type="Proteomes" id="UP000295075">
    <property type="component" value="Unassembled WGS sequence"/>
</dbReference>
<dbReference type="Pfam" id="PF02926">
    <property type="entry name" value="THUMP"/>
    <property type="match status" value="1"/>
</dbReference>
<comment type="catalytic activity">
    <reaction evidence="10 18">
        <text>[ThiS sulfur-carrier protein]-C-terminal Gly-Gly-AMP + S-sulfanyl-L-cysteinyl-[cysteine desulfurase] + AH2 = [ThiS sulfur-carrier protein]-C-terminal-Gly-aminoethanethioate + L-cysteinyl-[cysteine desulfurase] + A + AMP + 2 H(+)</text>
        <dbReference type="Rhea" id="RHEA:43340"/>
        <dbReference type="Rhea" id="RHEA-COMP:12157"/>
        <dbReference type="Rhea" id="RHEA-COMP:12158"/>
        <dbReference type="Rhea" id="RHEA-COMP:12910"/>
        <dbReference type="Rhea" id="RHEA-COMP:19908"/>
        <dbReference type="ChEBI" id="CHEBI:13193"/>
        <dbReference type="ChEBI" id="CHEBI:15378"/>
        <dbReference type="ChEBI" id="CHEBI:17499"/>
        <dbReference type="ChEBI" id="CHEBI:29950"/>
        <dbReference type="ChEBI" id="CHEBI:61963"/>
        <dbReference type="ChEBI" id="CHEBI:90618"/>
        <dbReference type="ChEBI" id="CHEBI:232372"/>
        <dbReference type="ChEBI" id="CHEBI:456215"/>
    </reaction>
</comment>
<evidence type="ECO:0000256" key="12">
    <source>
        <dbReference type="ARBA" id="ARBA00061472"/>
    </source>
</evidence>
<dbReference type="NCBIfam" id="TIGR00342">
    <property type="entry name" value="tRNA uracil 4-sulfurtransferase ThiI"/>
    <property type="match status" value="1"/>
</dbReference>
<feature type="binding site" evidence="18">
    <location>
        <position position="265"/>
    </location>
    <ligand>
        <name>ATP</name>
        <dbReference type="ChEBI" id="CHEBI:30616"/>
    </ligand>
</feature>
<feature type="binding site" evidence="18">
    <location>
        <position position="287"/>
    </location>
    <ligand>
        <name>ATP</name>
        <dbReference type="ChEBI" id="CHEBI:30616"/>
    </ligand>
</feature>
<proteinExistence type="inferred from homology"/>
<evidence type="ECO:0000256" key="1">
    <source>
        <dbReference type="ARBA" id="ARBA00004496"/>
    </source>
</evidence>
<evidence type="ECO:0000256" key="9">
    <source>
        <dbReference type="ARBA" id="ARBA00050570"/>
    </source>
</evidence>
<evidence type="ECO:0000256" key="10">
    <source>
        <dbReference type="ARBA" id="ARBA00052330"/>
    </source>
</evidence>
<reference evidence="20 21" key="1">
    <citation type="submission" date="2019-03" db="EMBL/GenBank/DDBJ databases">
        <title>Draft genome sequences of novel Actinobacteria.</title>
        <authorList>
            <person name="Sahin N."/>
            <person name="Ay H."/>
            <person name="Saygin H."/>
        </authorList>
    </citation>
    <scope>NUCLEOTIDE SEQUENCE [LARGE SCALE GENOMIC DNA]</scope>
    <source>
        <strain evidence="20 21">JCM 30547</strain>
    </source>
</reference>
<evidence type="ECO:0000313" key="20">
    <source>
        <dbReference type="EMBL" id="TDC30201.1"/>
    </source>
</evidence>
<dbReference type="EMBL" id="SMKA01000049">
    <property type="protein sequence ID" value="TDC30201.1"/>
    <property type="molecule type" value="Genomic_DNA"/>
</dbReference>
<dbReference type="InterPro" id="IPR014729">
    <property type="entry name" value="Rossmann-like_a/b/a_fold"/>
</dbReference>
<keyword evidence="8 18" id="KW-0784">Thiamine biosynthesis</keyword>
<dbReference type="InterPro" id="IPR003720">
    <property type="entry name" value="tRNA_STrfase"/>
</dbReference>
<comment type="catalytic activity">
    <reaction evidence="9 18">
        <text>[ThiI sulfur-carrier protein]-S-sulfanyl-L-cysteine + a uridine in tRNA + 2 reduced [2Fe-2S]-[ferredoxin] + ATP + H(+) = [ThiI sulfur-carrier protein]-L-cysteine + a 4-thiouridine in tRNA + 2 oxidized [2Fe-2S]-[ferredoxin] + AMP + diphosphate</text>
        <dbReference type="Rhea" id="RHEA:24176"/>
        <dbReference type="Rhea" id="RHEA-COMP:10000"/>
        <dbReference type="Rhea" id="RHEA-COMP:10001"/>
        <dbReference type="Rhea" id="RHEA-COMP:13337"/>
        <dbReference type="Rhea" id="RHEA-COMP:13338"/>
        <dbReference type="Rhea" id="RHEA-COMP:13339"/>
        <dbReference type="Rhea" id="RHEA-COMP:13340"/>
        <dbReference type="ChEBI" id="CHEBI:15378"/>
        <dbReference type="ChEBI" id="CHEBI:29950"/>
        <dbReference type="ChEBI" id="CHEBI:30616"/>
        <dbReference type="ChEBI" id="CHEBI:33019"/>
        <dbReference type="ChEBI" id="CHEBI:33737"/>
        <dbReference type="ChEBI" id="CHEBI:33738"/>
        <dbReference type="ChEBI" id="CHEBI:61963"/>
        <dbReference type="ChEBI" id="CHEBI:65315"/>
        <dbReference type="ChEBI" id="CHEBI:136798"/>
        <dbReference type="ChEBI" id="CHEBI:456215"/>
        <dbReference type="EC" id="2.8.1.4"/>
    </reaction>
</comment>
<dbReference type="Pfam" id="PF22025">
    <property type="entry name" value="ThiI_fer"/>
    <property type="match status" value="1"/>
</dbReference>
<dbReference type="GO" id="GO:0000049">
    <property type="term" value="F:tRNA binding"/>
    <property type="evidence" value="ECO:0007669"/>
    <property type="project" value="UniProtKB-UniRule"/>
</dbReference>
<protein>
    <recommendedName>
        <fullName evidence="14 18">Probable tRNA sulfurtransferase</fullName>
        <ecNumber evidence="13 18">2.8.1.4</ecNumber>
    </recommendedName>
    <alternativeName>
        <fullName evidence="15 18">Sulfur carrier protein ThiS sulfurtransferase</fullName>
    </alternativeName>
    <alternativeName>
        <fullName evidence="16 18">Thiamine biosynthesis protein ThiI</fullName>
    </alternativeName>
    <alternativeName>
        <fullName evidence="17 18">tRNA 4-thiouridine synthase</fullName>
    </alternativeName>
</protein>
<dbReference type="InterPro" id="IPR050102">
    <property type="entry name" value="tRNA_sulfurtransferase_ThiI"/>
</dbReference>
<feature type="binding site" evidence="18">
    <location>
        <begin position="208"/>
        <end position="209"/>
    </location>
    <ligand>
        <name>ATP</name>
        <dbReference type="ChEBI" id="CHEBI:30616"/>
    </ligand>
</feature>
<evidence type="ECO:0000256" key="5">
    <source>
        <dbReference type="ARBA" id="ARBA00022741"/>
    </source>
</evidence>
<dbReference type="GO" id="GO:0002937">
    <property type="term" value="P:tRNA 4-thiouridine biosynthesis"/>
    <property type="evidence" value="ECO:0007669"/>
    <property type="project" value="TreeGrafter"/>
</dbReference>
<comment type="subcellular location">
    <subcellularLocation>
        <location evidence="1 18">Cytoplasm</location>
    </subcellularLocation>
</comment>
<dbReference type="PANTHER" id="PTHR43209:SF1">
    <property type="entry name" value="TRNA SULFURTRANSFERASE"/>
    <property type="match status" value="1"/>
</dbReference>
<dbReference type="GO" id="GO:0005524">
    <property type="term" value="F:ATP binding"/>
    <property type="evidence" value="ECO:0007669"/>
    <property type="project" value="UniProtKB-UniRule"/>
</dbReference>
<dbReference type="EC" id="2.8.1.4" evidence="13 18"/>
<keyword evidence="6 18" id="KW-0067">ATP-binding</keyword>
<evidence type="ECO:0000256" key="14">
    <source>
        <dbReference type="ARBA" id="ARBA00071867"/>
    </source>
</evidence>
<evidence type="ECO:0000256" key="4">
    <source>
        <dbReference type="ARBA" id="ARBA00022679"/>
    </source>
</evidence>
<dbReference type="InterPro" id="IPR049961">
    <property type="entry name" value="ThiI_N"/>
</dbReference>
<dbReference type="GO" id="GO:0005829">
    <property type="term" value="C:cytosol"/>
    <property type="evidence" value="ECO:0007669"/>
    <property type="project" value="TreeGrafter"/>
</dbReference>
<comment type="pathway">
    <text evidence="18">Cofactor biosynthesis; thiamine diphosphate biosynthesis.</text>
</comment>
<evidence type="ECO:0000256" key="7">
    <source>
        <dbReference type="ARBA" id="ARBA00022884"/>
    </source>
</evidence>
<dbReference type="SUPFAM" id="SSF52402">
    <property type="entry name" value="Adenine nucleotide alpha hydrolases-like"/>
    <property type="match status" value="1"/>
</dbReference>
<dbReference type="OrthoDB" id="9773948at2"/>
<dbReference type="GO" id="GO:0009229">
    <property type="term" value="P:thiamine diphosphate biosynthetic process"/>
    <property type="evidence" value="ECO:0007669"/>
    <property type="project" value="UniProtKB-UniRule"/>
</dbReference>
<evidence type="ECO:0000256" key="16">
    <source>
        <dbReference type="ARBA" id="ARBA00077849"/>
    </source>
</evidence>
<evidence type="ECO:0000256" key="18">
    <source>
        <dbReference type="HAMAP-Rule" id="MF_00021"/>
    </source>
</evidence>
<dbReference type="HAMAP" id="MF_00021">
    <property type="entry name" value="ThiI"/>
    <property type="match status" value="1"/>
</dbReference>
<dbReference type="PROSITE" id="PS51165">
    <property type="entry name" value="THUMP"/>
    <property type="match status" value="1"/>
</dbReference>
<dbReference type="GO" id="GO:0009228">
    <property type="term" value="P:thiamine biosynthetic process"/>
    <property type="evidence" value="ECO:0007669"/>
    <property type="project" value="UniProtKB-KW"/>
</dbReference>
<comment type="function">
    <text evidence="11 18">Catalyzes the ATP-dependent transfer of a sulfur to tRNA to produce 4-thiouridine in position 8 of tRNAs, which functions as a near-UV photosensor. Also catalyzes the transfer of sulfur to the sulfur carrier protein ThiS, forming ThiS-thiocarboxylate. This is a step in the synthesis of thiazole, in the thiamine biosynthesis pathway. The sulfur is donated as persulfide by IscS.</text>
</comment>
<evidence type="ECO:0000256" key="17">
    <source>
        <dbReference type="ARBA" id="ARBA00080570"/>
    </source>
</evidence>
<feature type="binding site" evidence="18">
    <location>
        <begin position="183"/>
        <end position="184"/>
    </location>
    <ligand>
        <name>ATP</name>
        <dbReference type="ChEBI" id="CHEBI:30616"/>
    </ligand>
</feature>
<dbReference type="CDD" id="cd11716">
    <property type="entry name" value="THUMP_ThiI"/>
    <property type="match status" value="1"/>
</dbReference>
<sequence length="391" mass="42507">MDSQDCVLLKYGELSLKGRNRGRFERELLRNVQVALAGVPGAVQIERRDSVLVLLPGTAARQELVERARHLMGISVVQPAVRVRKTPGAAADAAVELLKDHAGPQRFAVRARRRDKDFALTSEQLAAEVGERVGNELGWPVDLDDPQVEISVEVDRHEVFVSVERHRGQGGLPVGCSGRGLVLLSGGFDSPVAAYRAMRRGLRCEFIHFTGAPLTGPSSTYKAYAHVRQLDRFQGRSRLHVVPIGAAQQELARAGAGRLQTIAHRRLMIRTAEALARRLGAQALITGDSLGQVASQTLSNLTTIDQAATLPLLRPLLTWDKQEIIDEARRIGTAEISPLPDEDCCSLLTPPHPATHTTDAELTELEARIDLGTLIPAVLAKARTFTPPHAA</sequence>
<dbReference type="Gene3D" id="3.30.2130.30">
    <property type="match status" value="1"/>
</dbReference>
<name>A0A4R4Q4X7_9ACTN</name>
<dbReference type="InterPro" id="IPR054173">
    <property type="entry name" value="ThiI_fer"/>
</dbReference>
<dbReference type="InterPro" id="IPR020536">
    <property type="entry name" value="ThiI_AANH"/>
</dbReference>
<dbReference type="Gene3D" id="3.40.50.620">
    <property type="entry name" value="HUPs"/>
    <property type="match status" value="1"/>
</dbReference>
<dbReference type="FunFam" id="3.40.50.620:FF:000053">
    <property type="entry name" value="Probable tRNA sulfurtransferase"/>
    <property type="match status" value="1"/>
</dbReference>
<organism evidence="20 21">
    <name type="scientific">Kribbella albertanoniae</name>
    <dbReference type="NCBI Taxonomy" id="1266829"/>
    <lineage>
        <taxon>Bacteria</taxon>
        <taxon>Bacillati</taxon>
        <taxon>Actinomycetota</taxon>
        <taxon>Actinomycetes</taxon>
        <taxon>Propionibacteriales</taxon>
        <taxon>Kribbellaceae</taxon>
        <taxon>Kribbella</taxon>
    </lineage>
</organism>
<evidence type="ECO:0000256" key="15">
    <source>
        <dbReference type="ARBA" id="ARBA00075337"/>
    </source>
</evidence>
<feature type="domain" description="THUMP" evidence="19">
    <location>
        <begin position="62"/>
        <end position="165"/>
    </location>
</feature>
<accession>A0A4R4Q4X7</accession>
<dbReference type="AlphaFoldDB" id="A0A4R4Q4X7"/>
<dbReference type="UniPathway" id="UPA00060"/>
<dbReference type="RefSeq" id="WP_132406622.1">
    <property type="nucleotide sequence ID" value="NZ_SMKA01000049.1"/>
</dbReference>
<dbReference type="SUPFAM" id="SSF143437">
    <property type="entry name" value="THUMP domain-like"/>
    <property type="match status" value="1"/>
</dbReference>
<dbReference type="InterPro" id="IPR049962">
    <property type="entry name" value="THUMP_ThiI"/>
</dbReference>